<sequence length="258" mass="28809">MALGIVSGILDVINGKSLPPPSSIYTQFQAIYYSITSTLFGICIFSVNIIKAAISSDRARSASPAQEYSILWTVANIGNISILLQTTVWGIILWNILVYQGTLWVGCIAELGLNCIFFIKNGSTILTKELCAEKTTHSHSPRGSPVPNENPVLSGESFLKHFRPIHKRSFLSESDPNVQKMISAIKQNPQLMPAMLKIKQMLEEKKYVEGTKFNFSKMMDLAKDKEMLEQLETFKKEFQKTGVELDMASFASAFTQKK</sequence>
<keyword evidence="1" id="KW-1133">Transmembrane helix</keyword>
<reference evidence="2" key="1">
    <citation type="submission" date="2020-05" db="EMBL/GenBank/DDBJ databases">
        <title>Phylogenomic resolution of chytrid fungi.</title>
        <authorList>
            <person name="Stajich J.E."/>
            <person name="Amses K."/>
            <person name="Simmons R."/>
            <person name="Seto K."/>
            <person name="Myers J."/>
            <person name="Bonds A."/>
            <person name="Quandt C.A."/>
            <person name="Barry K."/>
            <person name="Liu P."/>
            <person name="Grigoriev I."/>
            <person name="Longcore J.E."/>
            <person name="James T.Y."/>
        </authorList>
    </citation>
    <scope>NUCLEOTIDE SEQUENCE</scope>
    <source>
        <strain evidence="2">PLAUS21</strain>
    </source>
</reference>
<organism evidence="2 3">
    <name type="scientific">Boothiomyces macroporosus</name>
    <dbReference type="NCBI Taxonomy" id="261099"/>
    <lineage>
        <taxon>Eukaryota</taxon>
        <taxon>Fungi</taxon>
        <taxon>Fungi incertae sedis</taxon>
        <taxon>Chytridiomycota</taxon>
        <taxon>Chytridiomycota incertae sedis</taxon>
        <taxon>Chytridiomycetes</taxon>
        <taxon>Rhizophydiales</taxon>
        <taxon>Terramycetaceae</taxon>
        <taxon>Boothiomyces</taxon>
    </lineage>
</organism>
<gene>
    <name evidence="2" type="ORF">HK103_001022</name>
</gene>
<evidence type="ECO:0000313" key="3">
    <source>
        <dbReference type="Proteomes" id="UP001210925"/>
    </source>
</evidence>
<proteinExistence type="predicted"/>
<accession>A0AAD5Y5K0</accession>
<dbReference type="EMBL" id="JADGKB010000122">
    <property type="protein sequence ID" value="KAJ3253012.1"/>
    <property type="molecule type" value="Genomic_DNA"/>
</dbReference>
<dbReference type="AlphaFoldDB" id="A0AAD5Y5K0"/>
<protein>
    <submittedName>
        <fullName evidence="2">Uncharacterized protein</fullName>
    </submittedName>
</protein>
<dbReference type="Proteomes" id="UP001210925">
    <property type="component" value="Unassembled WGS sequence"/>
</dbReference>
<feature type="transmembrane region" description="Helical" evidence="1">
    <location>
        <begin position="70"/>
        <end position="92"/>
    </location>
</feature>
<keyword evidence="3" id="KW-1185">Reference proteome</keyword>
<evidence type="ECO:0000256" key="1">
    <source>
        <dbReference type="SAM" id="Phobius"/>
    </source>
</evidence>
<feature type="transmembrane region" description="Helical" evidence="1">
    <location>
        <begin position="31"/>
        <end position="50"/>
    </location>
</feature>
<evidence type="ECO:0000313" key="2">
    <source>
        <dbReference type="EMBL" id="KAJ3253012.1"/>
    </source>
</evidence>
<comment type="caution">
    <text evidence="2">The sequence shown here is derived from an EMBL/GenBank/DDBJ whole genome shotgun (WGS) entry which is preliminary data.</text>
</comment>
<keyword evidence="1" id="KW-0812">Transmembrane</keyword>
<feature type="transmembrane region" description="Helical" evidence="1">
    <location>
        <begin position="98"/>
        <end position="119"/>
    </location>
</feature>
<keyword evidence="1" id="KW-0472">Membrane</keyword>
<name>A0AAD5Y5K0_9FUNG</name>